<accession>A0A9P4PUP8</accession>
<protein>
    <submittedName>
        <fullName evidence="2">Uncharacterized protein</fullName>
    </submittedName>
</protein>
<evidence type="ECO:0000256" key="1">
    <source>
        <dbReference type="SAM" id="Phobius"/>
    </source>
</evidence>
<evidence type="ECO:0000313" key="3">
    <source>
        <dbReference type="Proteomes" id="UP000799764"/>
    </source>
</evidence>
<reference evidence="2" key="1">
    <citation type="journal article" date="2020" name="Stud. Mycol.">
        <title>101 Dothideomycetes genomes: a test case for predicting lifestyles and emergence of pathogens.</title>
        <authorList>
            <person name="Haridas S."/>
            <person name="Albert R."/>
            <person name="Binder M."/>
            <person name="Bloem J."/>
            <person name="Labutti K."/>
            <person name="Salamov A."/>
            <person name="Andreopoulos B."/>
            <person name="Baker S."/>
            <person name="Barry K."/>
            <person name="Bills G."/>
            <person name="Bluhm B."/>
            <person name="Cannon C."/>
            <person name="Castanera R."/>
            <person name="Culley D."/>
            <person name="Daum C."/>
            <person name="Ezra D."/>
            <person name="Gonzalez J."/>
            <person name="Henrissat B."/>
            <person name="Kuo A."/>
            <person name="Liang C."/>
            <person name="Lipzen A."/>
            <person name="Lutzoni F."/>
            <person name="Magnuson J."/>
            <person name="Mondo S."/>
            <person name="Nolan M."/>
            <person name="Ohm R."/>
            <person name="Pangilinan J."/>
            <person name="Park H.-J."/>
            <person name="Ramirez L."/>
            <person name="Alfaro M."/>
            <person name="Sun H."/>
            <person name="Tritt A."/>
            <person name="Yoshinaga Y."/>
            <person name="Zwiers L.-H."/>
            <person name="Turgeon B."/>
            <person name="Goodwin S."/>
            <person name="Spatafora J."/>
            <person name="Crous P."/>
            <person name="Grigoriev I."/>
        </authorList>
    </citation>
    <scope>NUCLEOTIDE SEQUENCE</scope>
    <source>
        <strain evidence="2">CBS 690.94</strain>
    </source>
</reference>
<comment type="caution">
    <text evidence="2">The sequence shown here is derived from an EMBL/GenBank/DDBJ whole genome shotgun (WGS) entry which is preliminary data.</text>
</comment>
<keyword evidence="1" id="KW-0812">Transmembrane</keyword>
<keyword evidence="1" id="KW-0472">Membrane</keyword>
<keyword evidence="3" id="KW-1185">Reference proteome</keyword>
<dbReference type="AlphaFoldDB" id="A0A9P4PUP8"/>
<dbReference type="EMBL" id="MU001493">
    <property type="protein sequence ID" value="KAF2450572.1"/>
    <property type="molecule type" value="Genomic_DNA"/>
</dbReference>
<evidence type="ECO:0000313" key="2">
    <source>
        <dbReference type="EMBL" id="KAF2450572.1"/>
    </source>
</evidence>
<name>A0A9P4PUP8_9PLEO</name>
<gene>
    <name evidence="2" type="ORF">P171DRAFT_503146</name>
</gene>
<organism evidence="2 3">
    <name type="scientific">Karstenula rhodostoma CBS 690.94</name>
    <dbReference type="NCBI Taxonomy" id="1392251"/>
    <lineage>
        <taxon>Eukaryota</taxon>
        <taxon>Fungi</taxon>
        <taxon>Dikarya</taxon>
        <taxon>Ascomycota</taxon>
        <taxon>Pezizomycotina</taxon>
        <taxon>Dothideomycetes</taxon>
        <taxon>Pleosporomycetidae</taxon>
        <taxon>Pleosporales</taxon>
        <taxon>Massarineae</taxon>
        <taxon>Didymosphaeriaceae</taxon>
        <taxon>Karstenula</taxon>
    </lineage>
</organism>
<sequence>MKCLSSNLHSTATKATSSSYIYLLYLLIPFNMSPSILKPTWPLKKFSFSKTPALIKRDIACLFSSKARAEKRAEEERQRARLEMKPCAQVVAPITTITQEQVPQTPVRSPTAPIKVIEPHSASKDTATTFPTFDSGSSPITPPSTAATSLVSFTNLPTTYGAAVAYFEHCQSAACSAASSSYYTSHSSSASKRPPTLR</sequence>
<dbReference type="OrthoDB" id="3793318at2759"/>
<keyword evidence="1" id="KW-1133">Transmembrane helix</keyword>
<feature type="transmembrane region" description="Helical" evidence="1">
    <location>
        <begin position="20"/>
        <end position="37"/>
    </location>
</feature>
<dbReference type="Proteomes" id="UP000799764">
    <property type="component" value="Unassembled WGS sequence"/>
</dbReference>
<proteinExistence type="predicted"/>